<dbReference type="Proteomes" id="UP000075398">
    <property type="component" value="Unassembled WGS sequence"/>
</dbReference>
<reference evidence="1 2" key="1">
    <citation type="journal article" date="2016" name="ISME J.">
        <title>Chasing the elusive Euryarchaeota class WSA2: genomes reveal a uniquely fastidious methyl-reducing methanogen.</title>
        <authorList>
            <person name="Nobu M.K."/>
            <person name="Narihiro T."/>
            <person name="Kuroda K."/>
            <person name="Mei R."/>
            <person name="Liu W.T."/>
        </authorList>
    </citation>
    <scope>NUCLEOTIDE SEQUENCE [LARGE SCALE GENOMIC DNA]</scope>
    <source>
        <strain evidence="1">U1lsi0528_Bin055</strain>
    </source>
</reference>
<protein>
    <submittedName>
        <fullName evidence="1">Uncharacterized protein</fullName>
    </submittedName>
</protein>
<evidence type="ECO:0000313" key="1">
    <source>
        <dbReference type="EMBL" id="KYC52204.1"/>
    </source>
</evidence>
<accession>A0A150J5G2</accession>
<proteinExistence type="predicted"/>
<comment type="caution">
    <text evidence="1">The sequence shown here is derived from an EMBL/GenBank/DDBJ whole genome shotgun (WGS) entry which is preliminary data.</text>
</comment>
<sequence length="87" mass="9558">MIKNFFTQPDELNSTKRKKLARSIGVAASSDLGVQLKEYLYLTLESKINLLLSASGEEAIALRGELKNIKHLISVLEKGDTPLADSI</sequence>
<evidence type="ECO:0000313" key="2">
    <source>
        <dbReference type="Proteomes" id="UP000075398"/>
    </source>
</evidence>
<dbReference type="EMBL" id="LNGC01000030">
    <property type="protein sequence ID" value="KYC52204.1"/>
    <property type="molecule type" value="Genomic_DNA"/>
</dbReference>
<organism evidence="1 2">
    <name type="scientific">Candidatus Methanofastidiosum methylothiophilum</name>
    <dbReference type="NCBI Taxonomy" id="1705564"/>
    <lineage>
        <taxon>Archaea</taxon>
        <taxon>Methanobacteriati</taxon>
        <taxon>Methanobacteriota</taxon>
        <taxon>Stenosarchaea group</taxon>
        <taxon>Candidatus Methanofastidiosia</taxon>
        <taxon>Candidatus Methanofastidiosales</taxon>
        <taxon>Candidatus Methanofastidiosaceae</taxon>
        <taxon>Candidatus Methanofastidiosum</taxon>
    </lineage>
</organism>
<name>A0A150J5G2_9EURY</name>
<gene>
    <name evidence="1" type="ORF">AMQ22_00931</name>
</gene>
<dbReference type="AlphaFoldDB" id="A0A150J5G2"/>